<protein>
    <submittedName>
        <fullName evidence="2">Phosphotransferase</fullName>
    </submittedName>
</protein>
<evidence type="ECO:0000313" key="1">
    <source>
        <dbReference type="Proteomes" id="UP000050794"/>
    </source>
</evidence>
<proteinExistence type="predicted"/>
<name>A0A183V322_TOXCA</name>
<dbReference type="AlphaFoldDB" id="A0A183V322"/>
<organism evidence="1 2">
    <name type="scientific">Toxocara canis</name>
    <name type="common">Canine roundworm</name>
    <dbReference type="NCBI Taxonomy" id="6265"/>
    <lineage>
        <taxon>Eukaryota</taxon>
        <taxon>Metazoa</taxon>
        <taxon>Ecdysozoa</taxon>
        <taxon>Nematoda</taxon>
        <taxon>Chromadorea</taxon>
        <taxon>Rhabditida</taxon>
        <taxon>Spirurina</taxon>
        <taxon>Ascaridomorpha</taxon>
        <taxon>Ascaridoidea</taxon>
        <taxon>Toxocaridae</taxon>
        <taxon>Toxocara</taxon>
    </lineage>
</organism>
<sequence>LNGRHDAQTIKRGYLKILNSVGINESSIYRVVTDSGANVVCAFTDECEVLHGKTGNAGCEEVTTVSISSDEDDNASTCSGGNLFDSGEDEIDFEEADRKIGLDVRFLKRLSCMVYTLQLALAGGLKACGCRAQVDALIRVVRRCWDDTLTYVQSRRMQWAFVDECWFCLIH</sequence>
<accession>A0A183V322</accession>
<dbReference type="WBParaSite" id="TCNE_0001514201-mRNA-1">
    <property type="protein sequence ID" value="TCNE_0001514201-mRNA-1"/>
    <property type="gene ID" value="TCNE_0001514201"/>
</dbReference>
<reference evidence="2" key="1">
    <citation type="submission" date="2016-06" db="UniProtKB">
        <authorList>
            <consortium name="WormBaseParasite"/>
        </authorList>
    </citation>
    <scope>IDENTIFICATION</scope>
</reference>
<dbReference type="Proteomes" id="UP000050794">
    <property type="component" value="Unassembled WGS sequence"/>
</dbReference>
<evidence type="ECO:0000313" key="2">
    <source>
        <dbReference type="WBParaSite" id="TCNE_0001514201-mRNA-1"/>
    </source>
</evidence>
<keyword evidence="1" id="KW-1185">Reference proteome</keyword>